<dbReference type="GO" id="GO:0005886">
    <property type="term" value="C:plasma membrane"/>
    <property type="evidence" value="ECO:0007669"/>
    <property type="project" value="TreeGrafter"/>
</dbReference>
<keyword evidence="5" id="KW-1185">Reference proteome</keyword>
<dbReference type="AlphaFoldDB" id="A0AAV8U3V4"/>
<comment type="caution">
    <text evidence="4">The sequence shown here is derived from an EMBL/GenBank/DDBJ whole genome shotgun (WGS) entry which is preliminary data.</text>
</comment>
<organism evidence="4 5">
    <name type="scientific">Erythroxylum novogranatense</name>
    <dbReference type="NCBI Taxonomy" id="1862640"/>
    <lineage>
        <taxon>Eukaryota</taxon>
        <taxon>Viridiplantae</taxon>
        <taxon>Streptophyta</taxon>
        <taxon>Embryophyta</taxon>
        <taxon>Tracheophyta</taxon>
        <taxon>Spermatophyta</taxon>
        <taxon>Magnoliopsida</taxon>
        <taxon>eudicotyledons</taxon>
        <taxon>Gunneridae</taxon>
        <taxon>Pentapetalae</taxon>
        <taxon>rosids</taxon>
        <taxon>fabids</taxon>
        <taxon>Malpighiales</taxon>
        <taxon>Erythroxylaceae</taxon>
        <taxon>Erythroxylum</taxon>
    </lineage>
</organism>
<gene>
    <name evidence="4" type="ORF">K2173_004321</name>
</gene>
<protein>
    <recommendedName>
        <fullName evidence="3">Protein kinase domain-containing protein</fullName>
    </recommendedName>
</protein>
<evidence type="ECO:0000256" key="2">
    <source>
        <dbReference type="ARBA" id="ARBA00022840"/>
    </source>
</evidence>
<dbReference type="EMBL" id="JAIWQS010000001">
    <property type="protein sequence ID" value="KAJ8773491.1"/>
    <property type="molecule type" value="Genomic_DNA"/>
</dbReference>
<keyword evidence="1" id="KW-0547">Nucleotide-binding</keyword>
<proteinExistence type="predicted"/>
<evidence type="ECO:0000313" key="4">
    <source>
        <dbReference type="EMBL" id="KAJ8773491.1"/>
    </source>
</evidence>
<dbReference type="GO" id="GO:0005524">
    <property type="term" value="F:ATP binding"/>
    <property type="evidence" value="ECO:0007669"/>
    <property type="project" value="UniProtKB-KW"/>
</dbReference>
<dbReference type="Gene3D" id="3.30.200.20">
    <property type="entry name" value="Phosphorylase Kinase, domain 1"/>
    <property type="match status" value="1"/>
</dbReference>
<accession>A0AAV8U3V4</accession>
<sequence>MGFNSKKAKQSFFLTNGGKMLEQIITGFDGKCNPIRSFTEEELKRATNNYSEDGILREDLYHTLNKGVHEGRQVSVKKFKSTSKVEWIINEISVASFMSNHRNMFKLLGCCLETELPILVYEYASKGVLSNYIVAEGNDQEFSWETKLKIVTGIANAVSYLHYGSSKVILHRNINTTNVILHEDYTGKLMDFQLAIPIPAGENHVDTEEFCGIAGYVAPEIFLMGRYTEKCDVYSFGVIVLELLTGKRVRQLQEDESFGTTSASFSRLLRDSSGCLDEWDKFFENKLKDVLEREHKKQAIQCVDLTLRCLRKDPDKRPTMKEVAQALSCIKRLQEP</sequence>
<dbReference type="GO" id="GO:0004674">
    <property type="term" value="F:protein serine/threonine kinase activity"/>
    <property type="evidence" value="ECO:0007669"/>
    <property type="project" value="TreeGrafter"/>
</dbReference>
<evidence type="ECO:0000313" key="5">
    <source>
        <dbReference type="Proteomes" id="UP001159364"/>
    </source>
</evidence>
<dbReference type="PROSITE" id="PS50011">
    <property type="entry name" value="PROTEIN_KINASE_DOM"/>
    <property type="match status" value="1"/>
</dbReference>
<dbReference type="InterPro" id="IPR000719">
    <property type="entry name" value="Prot_kinase_dom"/>
</dbReference>
<feature type="domain" description="Protein kinase" evidence="3">
    <location>
        <begin position="50"/>
        <end position="336"/>
    </location>
</feature>
<dbReference type="PANTHER" id="PTHR27005:SF522">
    <property type="entry name" value="NON-FUNCTIONAL PSEUDOKINASE ZED1-LIKE"/>
    <property type="match status" value="1"/>
</dbReference>
<dbReference type="Gene3D" id="1.10.510.10">
    <property type="entry name" value="Transferase(Phosphotransferase) domain 1"/>
    <property type="match status" value="1"/>
</dbReference>
<evidence type="ECO:0000259" key="3">
    <source>
        <dbReference type="PROSITE" id="PS50011"/>
    </source>
</evidence>
<dbReference type="GO" id="GO:0007166">
    <property type="term" value="P:cell surface receptor signaling pathway"/>
    <property type="evidence" value="ECO:0007669"/>
    <property type="project" value="InterPro"/>
</dbReference>
<evidence type="ECO:0000256" key="1">
    <source>
        <dbReference type="ARBA" id="ARBA00022741"/>
    </source>
</evidence>
<dbReference type="Proteomes" id="UP001159364">
    <property type="component" value="Linkage Group LG01"/>
</dbReference>
<reference evidence="4 5" key="1">
    <citation type="submission" date="2021-09" db="EMBL/GenBank/DDBJ databases">
        <title>Genomic insights and catalytic innovation underlie evolution of tropane alkaloids biosynthesis.</title>
        <authorList>
            <person name="Wang Y.-J."/>
            <person name="Tian T."/>
            <person name="Huang J.-P."/>
            <person name="Huang S.-X."/>
        </authorList>
    </citation>
    <scope>NUCLEOTIDE SEQUENCE [LARGE SCALE GENOMIC DNA]</scope>
    <source>
        <strain evidence="4">KIB-2018</strain>
        <tissue evidence="4">Leaf</tissue>
    </source>
</reference>
<dbReference type="InterPro" id="IPR011009">
    <property type="entry name" value="Kinase-like_dom_sf"/>
</dbReference>
<dbReference type="Pfam" id="PF00069">
    <property type="entry name" value="Pkinase"/>
    <property type="match status" value="1"/>
</dbReference>
<dbReference type="InterPro" id="IPR045274">
    <property type="entry name" value="WAK-like"/>
</dbReference>
<dbReference type="PANTHER" id="PTHR27005">
    <property type="entry name" value="WALL-ASSOCIATED RECEPTOR KINASE-LIKE 21"/>
    <property type="match status" value="1"/>
</dbReference>
<name>A0AAV8U3V4_9ROSI</name>
<dbReference type="PIRSF" id="PIRSF000654">
    <property type="entry name" value="Integrin-linked_kinase"/>
    <property type="match status" value="1"/>
</dbReference>
<keyword evidence="2" id="KW-0067">ATP-binding</keyword>
<dbReference type="SUPFAM" id="SSF56112">
    <property type="entry name" value="Protein kinase-like (PK-like)"/>
    <property type="match status" value="1"/>
</dbReference>